<evidence type="ECO:0000313" key="2">
    <source>
        <dbReference type="Proteomes" id="UP000054559"/>
    </source>
</evidence>
<dbReference type="Proteomes" id="UP000054559">
    <property type="component" value="Unassembled WGS sequence"/>
</dbReference>
<sequence>MAKHLRLILAGRQLTSLLEKLSSVDVKTTKHSSAFYKNTSEHARMRTLLEKKSQEIYINIPTICHSISVNVCKEDMLPEIQNLLITKETGASRCILMPVWTSNWIATISIQLPKAYEHTTHILADIATGTVPQESTGKEQGINCTMIKALMDSVKT</sequence>
<dbReference type="EMBL" id="DS268238">
    <property type="protein sequence ID" value="KMU73266.1"/>
    <property type="molecule type" value="Genomic_DNA"/>
</dbReference>
<protein>
    <submittedName>
        <fullName evidence="1">Uncharacterized protein</fullName>
    </submittedName>
</protein>
<proteinExistence type="predicted"/>
<organism evidence="1 2">
    <name type="scientific">Coccidioides immitis RMSCC 3703</name>
    <dbReference type="NCBI Taxonomy" id="454286"/>
    <lineage>
        <taxon>Eukaryota</taxon>
        <taxon>Fungi</taxon>
        <taxon>Dikarya</taxon>
        <taxon>Ascomycota</taxon>
        <taxon>Pezizomycotina</taxon>
        <taxon>Eurotiomycetes</taxon>
        <taxon>Eurotiomycetidae</taxon>
        <taxon>Onygenales</taxon>
        <taxon>Onygenaceae</taxon>
        <taxon>Coccidioides</taxon>
    </lineage>
</organism>
<reference evidence="2" key="1">
    <citation type="journal article" date="2010" name="Genome Res.">
        <title>Population genomic sequencing of Coccidioides fungi reveals recent hybridization and transposon control.</title>
        <authorList>
            <person name="Neafsey D.E."/>
            <person name="Barker B.M."/>
            <person name="Sharpton T.J."/>
            <person name="Stajich J.E."/>
            <person name="Park D.J."/>
            <person name="Whiston E."/>
            <person name="Hung C.-Y."/>
            <person name="McMahan C."/>
            <person name="White J."/>
            <person name="Sykes S."/>
            <person name="Heiman D."/>
            <person name="Young S."/>
            <person name="Zeng Q."/>
            <person name="Abouelleil A."/>
            <person name="Aftuck L."/>
            <person name="Bessette D."/>
            <person name="Brown A."/>
            <person name="FitzGerald M."/>
            <person name="Lui A."/>
            <person name="Macdonald J.P."/>
            <person name="Priest M."/>
            <person name="Orbach M.J."/>
            <person name="Galgiani J.N."/>
            <person name="Kirkland T.N."/>
            <person name="Cole G.T."/>
            <person name="Birren B.W."/>
            <person name="Henn M.R."/>
            <person name="Taylor J.W."/>
            <person name="Rounsley S.D."/>
        </authorList>
    </citation>
    <scope>NUCLEOTIDE SEQUENCE [LARGE SCALE GENOMIC DNA]</scope>
    <source>
        <strain evidence="2">RMSCC 3703</strain>
    </source>
</reference>
<gene>
    <name evidence="1" type="ORF">CISG_09834</name>
</gene>
<accession>A0A0J8QLJ1</accession>
<evidence type="ECO:0000313" key="1">
    <source>
        <dbReference type="EMBL" id="KMU73266.1"/>
    </source>
</evidence>
<dbReference type="AlphaFoldDB" id="A0A0J8QLJ1"/>
<name>A0A0J8QLJ1_COCIT</name>